<evidence type="ECO:0000313" key="2">
    <source>
        <dbReference type="Proteomes" id="UP000616779"/>
    </source>
</evidence>
<dbReference type="SUPFAM" id="SSF74650">
    <property type="entry name" value="Galactose mutarotase-like"/>
    <property type="match status" value="1"/>
</dbReference>
<organism evidence="1 2">
    <name type="scientific">Paenibacillus phytorum</name>
    <dbReference type="NCBI Taxonomy" id="2654977"/>
    <lineage>
        <taxon>Bacteria</taxon>
        <taxon>Bacillati</taxon>
        <taxon>Bacillota</taxon>
        <taxon>Bacilli</taxon>
        <taxon>Bacillales</taxon>
        <taxon>Paenibacillaceae</taxon>
        <taxon>Paenibacillus</taxon>
    </lineage>
</organism>
<comment type="caution">
    <text evidence="1">The sequence shown here is derived from an EMBL/GenBank/DDBJ whole genome shotgun (WGS) entry which is preliminary data.</text>
</comment>
<dbReference type="RefSeq" id="WP_171643271.1">
    <property type="nucleotide sequence ID" value="NZ_WHOA01000085.1"/>
</dbReference>
<dbReference type="EMBL" id="WHOA01000085">
    <property type="protein sequence ID" value="NOU71965.1"/>
    <property type="molecule type" value="Genomic_DNA"/>
</dbReference>
<reference evidence="1 2" key="1">
    <citation type="submission" date="2019-10" db="EMBL/GenBank/DDBJ databases">
        <title>Description of Paenibacillus terrestris sp. nov.</title>
        <authorList>
            <person name="Carlier A."/>
            <person name="Qi S."/>
        </authorList>
    </citation>
    <scope>NUCLEOTIDE SEQUENCE [LARGE SCALE GENOMIC DNA]</scope>
    <source>
        <strain evidence="1 2">LMG 31458</strain>
    </source>
</reference>
<sequence>MKKENMVHVTTGTYKSFFSITIESKQISIEMVPELGGKLVSIVYKPTGKEWMLDSGHRSLQKPIHGSTFTDWDMSGWDECFPTINACKSGMDKDINLPDHGELWALPWAYKIEENEVVCSVQSLQFPCRFTRRISFPSADRVRLDYRADNDSDQPIPFLWVPHPQFTVTEPTRILLPESMEEMLCVYEGHTLKTGKLYAWDDVSLLSPAVTGDARKFYYGGQVPVGWSGLYGVESGNFLIVTVPQNKVPYLGVWMDEGMFNDRVTCALEPSIGYYDSLEMAVSNGTAQMIPAKASFEWHLELSIGAGEWRDVINRRDKIS</sequence>
<accession>A0ABX1XTU0</accession>
<evidence type="ECO:0000313" key="1">
    <source>
        <dbReference type="EMBL" id="NOU71965.1"/>
    </source>
</evidence>
<gene>
    <name evidence="1" type="ORF">GC098_11130</name>
</gene>
<dbReference type="InterPro" id="IPR014718">
    <property type="entry name" value="GH-type_carb-bd"/>
</dbReference>
<keyword evidence="2" id="KW-1185">Reference proteome</keyword>
<protein>
    <recommendedName>
        <fullName evidence="3">DUF4432 family protein</fullName>
    </recommendedName>
</protein>
<proteinExistence type="predicted"/>
<name>A0ABX1XTU0_9BACL</name>
<dbReference type="Gene3D" id="2.70.98.10">
    <property type="match status" value="1"/>
</dbReference>
<evidence type="ECO:0008006" key="3">
    <source>
        <dbReference type="Google" id="ProtNLM"/>
    </source>
</evidence>
<dbReference type="Proteomes" id="UP000616779">
    <property type="component" value="Unassembled WGS sequence"/>
</dbReference>
<dbReference type="InterPro" id="IPR011013">
    <property type="entry name" value="Gal_mutarotase_sf_dom"/>
</dbReference>